<dbReference type="InterPro" id="IPR019791">
    <property type="entry name" value="Haem_peroxidase_animal"/>
</dbReference>
<dbReference type="PROSITE" id="PS50292">
    <property type="entry name" value="PEROXIDASE_3"/>
    <property type="match status" value="1"/>
</dbReference>
<keyword evidence="4" id="KW-0325">Glycoprotein</keyword>
<dbReference type="Proteomes" id="UP001153148">
    <property type="component" value="Unassembled WGS sequence"/>
</dbReference>
<keyword evidence="2" id="KW-0964">Secreted</keyword>
<sequence>MTRVELLSQHYLHVDDVDLFVGGRLERLIPGTLAGITFQCIMGEQFFRWKFGDRWFYDFKENPASFTLAQLLMHRPLRTRLDVLHPDRQTTGFAALPQDTENMRVFTKGAAVWARQYGVNRSKWMPAVVTDVLGRNMYLVSFKEGLGQTRHIDLRKCHK</sequence>
<evidence type="ECO:0000313" key="5">
    <source>
        <dbReference type="EMBL" id="CAG2057780.1"/>
    </source>
</evidence>
<evidence type="ECO:0000313" key="6">
    <source>
        <dbReference type="Proteomes" id="UP001153148"/>
    </source>
</evidence>
<keyword evidence="3" id="KW-0575">Peroxidase</keyword>
<dbReference type="EMBL" id="CAJPIN010006034">
    <property type="protein sequence ID" value="CAG2057780.1"/>
    <property type="molecule type" value="Genomic_DNA"/>
</dbReference>
<keyword evidence="6" id="KW-1185">Reference proteome</keyword>
<keyword evidence="3" id="KW-0560">Oxidoreductase</keyword>
<name>A0ABN7NW11_TIMPD</name>
<dbReference type="SUPFAM" id="SSF48113">
    <property type="entry name" value="Heme-dependent peroxidases"/>
    <property type="match status" value="1"/>
</dbReference>
<dbReference type="InterPro" id="IPR037120">
    <property type="entry name" value="Haem_peroxidase_sf_animal"/>
</dbReference>
<evidence type="ECO:0000256" key="2">
    <source>
        <dbReference type="ARBA" id="ARBA00022525"/>
    </source>
</evidence>
<organism evidence="5 6">
    <name type="scientific">Timema podura</name>
    <name type="common">Walking stick</name>
    <dbReference type="NCBI Taxonomy" id="61482"/>
    <lineage>
        <taxon>Eukaryota</taxon>
        <taxon>Metazoa</taxon>
        <taxon>Ecdysozoa</taxon>
        <taxon>Arthropoda</taxon>
        <taxon>Hexapoda</taxon>
        <taxon>Insecta</taxon>
        <taxon>Pterygota</taxon>
        <taxon>Neoptera</taxon>
        <taxon>Polyneoptera</taxon>
        <taxon>Phasmatodea</taxon>
        <taxon>Timematodea</taxon>
        <taxon>Timematoidea</taxon>
        <taxon>Timematidae</taxon>
        <taxon>Timema</taxon>
    </lineage>
</organism>
<dbReference type="PANTHER" id="PTHR11475">
    <property type="entry name" value="OXIDASE/PEROXIDASE"/>
    <property type="match status" value="1"/>
</dbReference>
<accession>A0ABN7NW11</accession>
<reference evidence="5" key="1">
    <citation type="submission" date="2021-03" db="EMBL/GenBank/DDBJ databases">
        <authorList>
            <person name="Tran Van P."/>
        </authorList>
    </citation>
    <scope>NUCLEOTIDE SEQUENCE</scope>
</reference>
<proteinExistence type="predicted"/>
<evidence type="ECO:0000256" key="1">
    <source>
        <dbReference type="ARBA" id="ARBA00004613"/>
    </source>
</evidence>
<gene>
    <name evidence="5" type="ORF">TPAB3V08_LOCUS4757</name>
</gene>
<evidence type="ECO:0000256" key="3">
    <source>
        <dbReference type="ARBA" id="ARBA00022559"/>
    </source>
</evidence>
<protein>
    <submittedName>
        <fullName evidence="5">Uncharacterized protein</fullName>
    </submittedName>
</protein>
<dbReference type="Gene3D" id="2.30.30.140">
    <property type="match status" value="1"/>
</dbReference>
<dbReference type="PANTHER" id="PTHR11475:SF4">
    <property type="entry name" value="CHORION PEROXIDASE"/>
    <property type="match status" value="1"/>
</dbReference>
<evidence type="ECO:0000256" key="4">
    <source>
        <dbReference type="ARBA" id="ARBA00023180"/>
    </source>
</evidence>
<dbReference type="Gene3D" id="1.10.640.10">
    <property type="entry name" value="Haem peroxidase domain superfamily, animal type"/>
    <property type="match status" value="1"/>
</dbReference>
<dbReference type="Pfam" id="PF03098">
    <property type="entry name" value="An_peroxidase"/>
    <property type="match status" value="1"/>
</dbReference>
<dbReference type="InterPro" id="IPR010255">
    <property type="entry name" value="Haem_peroxidase_sf"/>
</dbReference>
<comment type="caution">
    <text evidence="5">The sequence shown here is derived from an EMBL/GenBank/DDBJ whole genome shotgun (WGS) entry which is preliminary data.</text>
</comment>
<comment type="subcellular location">
    <subcellularLocation>
        <location evidence="1">Secreted</location>
    </subcellularLocation>
</comment>